<keyword evidence="2" id="KW-1185">Reference proteome</keyword>
<organism evidence="1 2">
    <name type="scientific">Zhihengliuella salsuginis</name>
    <dbReference type="NCBI Taxonomy" id="578222"/>
    <lineage>
        <taxon>Bacteria</taxon>
        <taxon>Bacillati</taxon>
        <taxon>Actinomycetota</taxon>
        <taxon>Actinomycetes</taxon>
        <taxon>Micrococcales</taxon>
        <taxon>Micrococcaceae</taxon>
        <taxon>Zhihengliuella</taxon>
    </lineage>
</organism>
<sequence length="69" mass="7182">MVSPVACARVARESGASEEASVFSTVPRLCSRTFVSCMATLSSIAVSRPAGARCLYKGIASGAFNEHTK</sequence>
<accession>A0ABQ3GAR9</accession>
<gene>
    <name evidence="1" type="ORF">GCM10008096_00890</name>
</gene>
<evidence type="ECO:0000313" key="1">
    <source>
        <dbReference type="EMBL" id="GHC99096.1"/>
    </source>
</evidence>
<dbReference type="Proteomes" id="UP000642819">
    <property type="component" value="Unassembled WGS sequence"/>
</dbReference>
<dbReference type="EMBL" id="BMXK01000001">
    <property type="protein sequence ID" value="GHC99096.1"/>
    <property type="molecule type" value="Genomic_DNA"/>
</dbReference>
<comment type="caution">
    <text evidence="1">The sequence shown here is derived from an EMBL/GenBank/DDBJ whole genome shotgun (WGS) entry which is preliminary data.</text>
</comment>
<proteinExistence type="predicted"/>
<protein>
    <submittedName>
        <fullName evidence="1">Uncharacterized protein</fullName>
    </submittedName>
</protein>
<evidence type="ECO:0000313" key="2">
    <source>
        <dbReference type="Proteomes" id="UP000642819"/>
    </source>
</evidence>
<reference evidence="2" key="1">
    <citation type="journal article" date="2019" name="Int. J. Syst. Evol. Microbiol.">
        <title>The Global Catalogue of Microorganisms (GCM) 10K type strain sequencing project: providing services to taxonomists for standard genome sequencing and annotation.</title>
        <authorList>
            <consortium name="The Broad Institute Genomics Platform"/>
            <consortium name="The Broad Institute Genome Sequencing Center for Infectious Disease"/>
            <person name="Wu L."/>
            <person name="Ma J."/>
        </authorList>
    </citation>
    <scope>NUCLEOTIDE SEQUENCE [LARGE SCALE GENOMIC DNA]</scope>
    <source>
        <strain evidence="2">KCTC 19466</strain>
    </source>
</reference>
<name>A0ABQ3GAR9_9MICC</name>